<dbReference type="InterPro" id="IPR000888">
    <property type="entry name" value="RmlC-like"/>
</dbReference>
<organism evidence="8 9">
    <name type="scientific">Sinomicrobium oceani</name>
    <dbReference type="NCBI Taxonomy" id="1150368"/>
    <lineage>
        <taxon>Bacteria</taxon>
        <taxon>Pseudomonadati</taxon>
        <taxon>Bacteroidota</taxon>
        <taxon>Flavobacteriia</taxon>
        <taxon>Flavobacteriales</taxon>
        <taxon>Flavobacteriaceae</taxon>
        <taxon>Sinomicrobium</taxon>
    </lineage>
</organism>
<comment type="similarity">
    <text evidence="7">Belongs to the dTDP-4-dehydrorhamnose 3,5-epimerase family.</text>
</comment>
<feature type="site" description="Participates in a stacking interaction with the thymidine ring of dTDP-4-oxo-6-deoxyglucose" evidence="6">
    <location>
        <position position="138"/>
    </location>
</feature>
<keyword evidence="9" id="KW-1185">Reference proteome</keyword>
<dbReference type="InterPro" id="IPR011051">
    <property type="entry name" value="RmlC_Cupin_sf"/>
</dbReference>
<dbReference type="OrthoDB" id="9800680at2"/>
<dbReference type="STRING" id="1150368.SAMN02927921_03020"/>
<reference evidence="8 9" key="1">
    <citation type="submission" date="2016-11" db="EMBL/GenBank/DDBJ databases">
        <authorList>
            <person name="Jaros S."/>
            <person name="Januszkiewicz K."/>
            <person name="Wedrychowicz H."/>
        </authorList>
    </citation>
    <scope>NUCLEOTIDE SEQUENCE [LARGE SCALE GENOMIC DNA]</scope>
    <source>
        <strain evidence="8 9">CGMCC 1.12145</strain>
    </source>
</reference>
<name>A0A1K1QZN7_9FLAO</name>
<evidence type="ECO:0000256" key="4">
    <source>
        <dbReference type="ARBA" id="ARBA00019595"/>
    </source>
</evidence>
<comment type="function">
    <text evidence="2 7">Catalyzes the epimerization of the C3' and C5'positions of dTDP-6-deoxy-D-xylo-4-hexulose, forming dTDP-6-deoxy-L-lyxo-4-hexulose.</text>
</comment>
<feature type="active site" description="Proton acceptor" evidence="5">
    <location>
        <position position="62"/>
    </location>
</feature>
<dbReference type="Pfam" id="PF00908">
    <property type="entry name" value="dTDP_sugar_isom"/>
    <property type="match status" value="1"/>
</dbReference>
<dbReference type="PANTHER" id="PTHR21047">
    <property type="entry name" value="DTDP-6-DEOXY-D-GLUCOSE-3,5 EPIMERASE"/>
    <property type="match status" value="1"/>
</dbReference>
<dbReference type="Proteomes" id="UP000182248">
    <property type="component" value="Unassembled WGS sequence"/>
</dbReference>
<dbReference type="NCBIfam" id="TIGR01221">
    <property type="entry name" value="rmlC"/>
    <property type="match status" value="1"/>
</dbReference>
<dbReference type="GO" id="GO:0000271">
    <property type="term" value="P:polysaccharide biosynthetic process"/>
    <property type="evidence" value="ECO:0007669"/>
    <property type="project" value="TreeGrafter"/>
</dbReference>
<sequence>MNFTRTEIPEVIICEPEIHGDHRGYFMESFRKDRLEAFTGLPLHFCQDNESRSARGVLRGLHYQLPPYAQTKLVRVVEGCVWDVSLDIRIGSPTFGQWVGIKLSAENKKQLFIPRGFAHGFVVLSETAVFSYKTDAYYHPENERGIRFDDPELQINWKLPETALTLSAKDRKQPLFREAEYFEPKTALYE</sequence>
<dbReference type="PANTHER" id="PTHR21047:SF2">
    <property type="entry name" value="THYMIDINE DIPHOSPHO-4-KETO-RHAMNOSE 3,5-EPIMERASE"/>
    <property type="match status" value="1"/>
</dbReference>
<dbReference type="SUPFAM" id="SSF51182">
    <property type="entry name" value="RmlC-like cupins"/>
    <property type="match status" value="1"/>
</dbReference>
<dbReference type="EC" id="5.1.3.13" evidence="3 7"/>
<dbReference type="UniPathway" id="UPA00124"/>
<evidence type="ECO:0000313" key="8">
    <source>
        <dbReference type="EMBL" id="SFW65352.1"/>
    </source>
</evidence>
<dbReference type="AlphaFoldDB" id="A0A1K1QZN7"/>
<dbReference type="EMBL" id="FPJE01000017">
    <property type="protein sequence ID" value="SFW65352.1"/>
    <property type="molecule type" value="Genomic_DNA"/>
</dbReference>
<gene>
    <name evidence="8" type="ORF">SAMN02927921_03020</name>
</gene>
<dbReference type="GO" id="GO:0008830">
    <property type="term" value="F:dTDP-4-dehydrorhamnose 3,5-epimerase activity"/>
    <property type="evidence" value="ECO:0007669"/>
    <property type="project" value="UniProtKB-UniRule"/>
</dbReference>
<protein>
    <recommendedName>
        <fullName evidence="4 7">dTDP-4-dehydrorhamnose 3,5-epimerase</fullName>
        <ecNumber evidence="3 7">5.1.3.13</ecNumber>
    </recommendedName>
    <alternativeName>
        <fullName evidence="7">Thymidine diphospho-4-keto-rhamnose 3,5-epimerase</fullName>
    </alternativeName>
</protein>
<dbReference type="GO" id="GO:0005829">
    <property type="term" value="C:cytosol"/>
    <property type="evidence" value="ECO:0007669"/>
    <property type="project" value="TreeGrafter"/>
</dbReference>
<evidence type="ECO:0000256" key="2">
    <source>
        <dbReference type="ARBA" id="ARBA00001997"/>
    </source>
</evidence>
<dbReference type="InterPro" id="IPR014710">
    <property type="entry name" value="RmlC-like_jellyroll"/>
</dbReference>
<evidence type="ECO:0000256" key="5">
    <source>
        <dbReference type="PIRSR" id="PIRSR600888-1"/>
    </source>
</evidence>
<evidence type="ECO:0000256" key="6">
    <source>
        <dbReference type="PIRSR" id="PIRSR600888-3"/>
    </source>
</evidence>
<evidence type="ECO:0000256" key="1">
    <source>
        <dbReference type="ARBA" id="ARBA00001298"/>
    </source>
</evidence>
<keyword evidence="7" id="KW-0413">Isomerase</keyword>
<comment type="catalytic activity">
    <reaction evidence="1 7">
        <text>dTDP-4-dehydro-6-deoxy-alpha-D-glucose = dTDP-4-dehydro-beta-L-rhamnose</text>
        <dbReference type="Rhea" id="RHEA:16969"/>
        <dbReference type="ChEBI" id="CHEBI:57649"/>
        <dbReference type="ChEBI" id="CHEBI:62830"/>
        <dbReference type="EC" id="5.1.3.13"/>
    </reaction>
</comment>
<dbReference type="Gene3D" id="2.60.120.10">
    <property type="entry name" value="Jelly Rolls"/>
    <property type="match status" value="1"/>
</dbReference>
<dbReference type="GO" id="GO:0019305">
    <property type="term" value="P:dTDP-rhamnose biosynthetic process"/>
    <property type="evidence" value="ECO:0007669"/>
    <property type="project" value="UniProtKB-UniRule"/>
</dbReference>
<evidence type="ECO:0000256" key="7">
    <source>
        <dbReference type="RuleBase" id="RU364069"/>
    </source>
</evidence>
<comment type="subunit">
    <text evidence="7">Homodimer.</text>
</comment>
<feature type="active site" description="Proton donor" evidence="5">
    <location>
        <position position="132"/>
    </location>
</feature>
<accession>A0A1K1QZN7</accession>
<proteinExistence type="inferred from homology"/>
<dbReference type="RefSeq" id="WP_072318218.1">
    <property type="nucleotide sequence ID" value="NZ_FPJE01000017.1"/>
</dbReference>
<evidence type="ECO:0000313" key="9">
    <source>
        <dbReference type="Proteomes" id="UP000182248"/>
    </source>
</evidence>
<comment type="pathway">
    <text evidence="7">Carbohydrate biosynthesis; dTDP-L-rhamnose biosynthesis.</text>
</comment>
<dbReference type="CDD" id="cd00438">
    <property type="entry name" value="cupin_RmlC"/>
    <property type="match status" value="1"/>
</dbReference>
<evidence type="ECO:0000256" key="3">
    <source>
        <dbReference type="ARBA" id="ARBA00012098"/>
    </source>
</evidence>